<protein>
    <recommendedName>
        <fullName evidence="2">NADAR domain-containing protein</fullName>
    </recommendedName>
</protein>
<feature type="compositionally biased region" description="Basic and acidic residues" evidence="1">
    <location>
        <begin position="135"/>
        <end position="145"/>
    </location>
</feature>
<proteinExistence type="predicted"/>
<reference evidence="3" key="1">
    <citation type="journal article" date="2022" name="bioRxiv">
        <title>Deciphering the potential niche of two novel black yeast fungi from a biological soil crust based on their genomes, phenotypes, and melanin regulation.</title>
        <authorList>
            <consortium name="DOE Joint Genome Institute"/>
            <person name="Carr E.C."/>
            <person name="Barton Q."/>
            <person name="Grambo S."/>
            <person name="Sullivan M."/>
            <person name="Renfro C.M."/>
            <person name="Kuo A."/>
            <person name="Pangilinan J."/>
            <person name="Lipzen A."/>
            <person name="Keymanesh K."/>
            <person name="Savage E."/>
            <person name="Barry K."/>
            <person name="Grigoriev I.V."/>
            <person name="Riekhof W.R."/>
            <person name="Harris S.S."/>
        </authorList>
    </citation>
    <scope>NUCLEOTIDE SEQUENCE</scope>
    <source>
        <strain evidence="3">JF 03-4F</strain>
    </source>
</reference>
<gene>
    <name evidence="3" type="ORF">EDD36DRAFT_415899</name>
</gene>
<feature type="domain" description="NADAR" evidence="2">
    <location>
        <begin position="325"/>
        <end position="419"/>
    </location>
</feature>
<keyword evidence="4" id="KW-1185">Reference proteome</keyword>
<feature type="region of interest" description="Disordered" evidence="1">
    <location>
        <begin position="1"/>
        <end position="185"/>
    </location>
</feature>
<evidence type="ECO:0000256" key="1">
    <source>
        <dbReference type="SAM" id="MobiDB-lite"/>
    </source>
</evidence>
<dbReference type="Pfam" id="PF08719">
    <property type="entry name" value="NADAR"/>
    <property type="match status" value="1"/>
</dbReference>
<evidence type="ECO:0000313" key="3">
    <source>
        <dbReference type="EMBL" id="KAI1617021.1"/>
    </source>
</evidence>
<feature type="compositionally biased region" description="Polar residues" evidence="1">
    <location>
        <begin position="14"/>
        <end position="29"/>
    </location>
</feature>
<accession>A0AAN6E2L1</accession>
<organism evidence="3 4">
    <name type="scientific">Exophiala viscosa</name>
    <dbReference type="NCBI Taxonomy" id="2486360"/>
    <lineage>
        <taxon>Eukaryota</taxon>
        <taxon>Fungi</taxon>
        <taxon>Dikarya</taxon>
        <taxon>Ascomycota</taxon>
        <taxon>Pezizomycotina</taxon>
        <taxon>Eurotiomycetes</taxon>
        <taxon>Chaetothyriomycetidae</taxon>
        <taxon>Chaetothyriales</taxon>
        <taxon>Herpotrichiellaceae</taxon>
        <taxon>Exophiala</taxon>
    </lineage>
</organism>
<dbReference type="InterPro" id="IPR012816">
    <property type="entry name" value="NADAR"/>
</dbReference>
<dbReference type="SUPFAM" id="SSF143990">
    <property type="entry name" value="YbiA-like"/>
    <property type="match status" value="1"/>
</dbReference>
<feature type="compositionally biased region" description="Polar residues" evidence="1">
    <location>
        <begin position="147"/>
        <end position="163"/>
    </location>
</feature>
<dbReference type="InterPro" id="IPR037238">
    <property type="entry name" value="YbiA-like_sf"/>
</dbReference>
<dbReference type="EMBL" id="MU404351">
    <property type="protein sequence ID" value="KAI1617021.1"/>
    <property type="molecule type" value="Genomic_DNA"/>
</dbReference>
<dbReference type="Gene3D" id="1.10.357.40">
    <property type="entry name" value="YbiA-like"/>
    <property type="match status" value="1"/>
</dbReference>
<dbReference type="AlphaFoldDB" id="A0AAN6E2L1"/>
<feature type="compositionally biased region" description="Low complexity" evidence="1">
    <location>
        <begin position="171"/>
        <end position="183"/>
    </location>
</feature>
<sequence length="434" mass="48452">MSEEQHYRMRLSSRDTPYQSPSAITTTEVESLAAFLKEAASNDSSSSSPTHSRHRRRSSNVQNRGRKSSHSQNRNWRATHSQGPRSPPRQSPKPTNDFTDNKNGVRAWQRSAESAGGHGNIKSDKRISSTSPVNRTRDARVDKHASLRNSSPRPSTCVNGTPSQTHKNQHQPRQQQKQAPAARGTRITSQHILFWGGPLSNWNIGFPFSGRHAMDLLITRLGEAGIKAHPSRTALATELMARHDFVCGEQFMMACKGWLFERMLPGAELDTANMQDTHIQRICDKVLHFYDDTQAQDKTETSTPVLDGQGIDYEALHNGTMVSCINTPSPRDQKAIGRRARGFNEPVWTKASTPVVVAGSIARAEVDAELRALYKGASRGRKFVEGSPMDKIWGIGLRWDDPRADDEIKWKGENRLGKCHDLAAAYIRDGKEWA</sequence>
<feature type="compositionally biased region" description="Basic residues" evidence="1">
    <location>
        <begin position="51"/>
        <end position="69"/>
    </location>
</feature>
<dbReference type="CDD" id="cd15457">
    <property type="entry name" value="NADAR"/>
    <property type="match status" value="1"/>
</dbReference>
<feature type="compositionally biased region" description="Polar residues" evidence="1">
    <location>
        <begin position="70"/>
        <end position="80"/>
    </location>
</feature>
<dbReference type="Proteomes" id="UP001203852">
    <property type="component" value="Unassembled WGS sequence"/>
</dbReference>
<comment type="caution">
    <text evidence="3">The sequence shown here is derived from an EMBL/GenBank/DDBJ whole genome shotgun (WGS) entry which is preliminary data.</text>
</comment>
<name>A0AAN6E2L1_9EURO</name>
<evidence type="ECO:0000259" key="2">
    <source>
        <dbReference type="Pfam" id="PF08719"/>
    </source>
</evidence>
<evidence type="ECO:0000313" key="4">
    <source>
        <dbReference type="Proteomes" id="UP001203852"/>
    </source>
</evidence>